<sequence>MKERFLNENKMLFRFTDQVLVECPECNSVAKIVIPEKIDNSEEYGDRWNSLKRRLVCTNCGYMKETKAKRGPFSDWKYEYQEANISEEAIDWFFGLPLYLQAPFKGNTFWAFNYEHLNYLERYIRAELRDPAPYYLSVESTLPKWIKLSKNREDLLKIINKMKLK</sequence>
<organism evidence="1 2">
    <name type="scientific">Priestia megaterium</name>
    <name type="common">Bacillus megaterium</name>
    <dbReference type="NCBI Taxonomy" id="1404"/>
    <lineage>
        <taxon>Bacteria</taxon>
        <taxon>Bacillati</taxon>
        <taxon>Bacillota</taxon>
        <taxon>Bacilli</taxon>
        <taxon>Bacillales</taxon>
        <taxon>Bacillaceae</taxon>
        <taxon>Priestia</taxon>
    </lineage>
</organism>
<gene>
    <name evidence="1" type="ORF">FDZ14_30300</name>
</gene>
<dbReference type="EMBL" id="CP045273">
    <property type="protein sequence ID" value="QJX80380.1"/>
    <property type="molecule type" value="Genomic_DNA"/>
</dbReference>
<name>A0A6M6E0M2_PRIMG</name>
<geneLocation type="plasmid" evidence="2">
    <name>pfdu301a</name>
</geneLocation>
<dbReference type="RefSeq" id="WP_171778369.1">
    <property type="nucleotide sequence ID" value="NZ_CP045273.1"/>
</dbReference>
<reference evidence="1 2" key="1">
    <citation type="submission" date="2019-10" db="EMBL/GenBank/DDBJ databases">
        <title>Complete genome sequences for adaption low water activity.</title>
        <authorList>
            <person name="Zhao L."/>
            <person name="Zhong J."/>
        </authorList>
    </citation>
    <scope>NUCLEOTIDE SEQUENCE [LARGE SCALE GENOMIC DNA]</scope>
    <source>
        <strain evidence="1 2">FDU301</strain>
        <plasmid evidence="2">pfdu301a</plasmid>
    </source>
</reference>
<dbReference type="AlphaFoldDB" id="A0A6M6E0M2"/>
<accession>A0A6M6E0M2</accession>
<evidence type="ECO:0008006" key="3">
    <source>
        <dbReference type="Google" id="ProtNLM"/>
    </source>
</evidence>
<evidence type="ECO:0000313" key="2">
    <source>
        <dbReference type="Proteomes" id="UP000501076"/>
    </source>
</evidence>
<evidence type="ECO:0000313" key="1">
    <source>
        <dbReference type="EMBL" id="QJX80380.1"/>
    </source>
</evidence>
<proteinExistence type="predicted"/>
<keyword evidence="1" id="KW-0614">Plasmid</keyword>
<dbReference type="Proteomes" id="UP000501076">
    <property type="component" value="Plasmid pFDU301A"/>
</dbReference>
<protein>
    <recommendedName>
        <fullName evidence="3">TFIIB-type zinc ribbon-containing protein</fullName>
    </recommendedName>
</protein>